<gene>
    <name evidence="3" type="ORF">H9728_01605</name>
</gene>
<keyword evidence="2" id="KW-0472">Membrane</keyword>
<evidence type="ECO:0000313" key="3">
    <source>
        <dbReference type="EMBL" id="HIY77718.1"/>
    </source>
</evidence>
<evidence type="ECO:0000256" key="2">
    <source>
        <dbReference type="SAM" id="Phobius"/>
    </source>
</evidence>
<reference evidence="3" key="2">
    <citation type="submission" date="2021-04" db="EMBL/GenBank/DDBJ databases">
        <authorList>
            <person name="Gilroy R."/>
        </authorList>
    </citation>
    <scope>NUCLEOTIDE SEQUENCE</scope>
    <source>
        <strain evidence="3">CHK199-9574</strain>
    </source>
</reference>
<feature type="region of interest" description="Disordered" evidence="1">
    <location>
        <begin position="57"/>
        <end position="82"/>
    </location>
</feature>
<organism evidence="3 4">
    <name type="scientific">Candidatus Borkfalkia excrementavium</name>
    <dbReference type="NCBI Taxonomy" id="2838505"/>
    <lineage>
        <taxon>Bacteria</taxon>
        <taxon>Bacillati</taxon>
        <taxon>Bacillota</taxon>
        <taxon>Clostridia</taxon>
        <taxon>Christensenellales</taxon>
        <taxon>Christensenellaceae</taxon>
        <taxon>Candidatus Borkfalkia</taxon>
    </lineage>
</organism>
<feature type="transmembrane region" description="Helical" evidence="2">
    <location>
        <begin position="7"/>
        <end position="24"/>
    </location>
</feature>
<sequence>MYKILRMVFAIIAAVLVASCIFVALYVSMLAFWCVIGGALLSFALSMFFKYLQEEKESKEKQTASPAAEEESKPDQEEDKQK</sequence>
<feature type="compositionally biased region" description="Basic and acidic residues" evidence="1">
    <location>
        <begin position="70"/>
        <end position="82"/>
    </location>
</feature>
<feature type="transmembrane region" description="Helical" evidence="2">
    <location>
        <begin position="30"/>
        <end position="52"/>
    </location>
</feature>
<dbReference type="PROSITE" id="PS51257">
    <property type="entry name" value="PROKAR_LIPOPROTEIN"/>
    <property type="match status" value="1"/>
</dbReference>
<evidence type="ECO:0000256" key="1">
    <source>
        <dbReference type="SAM" id="MobiDB-lite"/>
    </source>
</evidence>
<name>A0A9D1Z7M4_9FIRM</name>
<comment type="caution">
    <text evidence="3">The sequence shown here is derived from an EMBL/GenBank/DDBJ whole genome shotgun (WGS) entry which is preliminary data.</text>
</comment>
<keyword evidence="2" id="KW-0812">Transmembrane</keyword>
<protein>
    <submittedName>
        <fullName evidence="3">UbiA family prenyltransferase</fullName>
    </submittedName>
</protein>
<dbReference type="Proteomes" id="UP000824135">
    <property type="component" value="Unassembled WGS sequence"/>
</dbReference>
<accession>A0A9D1Z7M4</accession>
<evidence type="ECO:0000313" key="4">
    <source>
        <dbReference type="Proteomes" id="UP000824135"/>
    </source>
</evidence>
<dbReference type="AlphaFoldDB" id="A0A9D1Z7M4"/>
<keyword evidence="2" id="KW-1133">Transmembrane helix</keyword>
<dbReference type="EMBL" id="DXCO01000012">
    <property type="protein sequence ID" value="HIY77718.1"/>
    <property type="molecule type" value="Genomic_DNA"/>
</dbReference>
<reference evidence="3" key="1">
    <citation type="journal article" date="2021" name="PeerJ">
        <title>Extensive microbial diversity within the chicken gut microbiome revealed by metagenomics and culture.</title>
        <authorList>
            <person name="Gilroy R."/>
            <person name="Ravi A."/>
            <person name="Getino M."/>
            <person name="Pursley I."/>
            <person name="Horton D.L."/>
            <person name="Alikhan N.F."/>
            <person name="Baker D."/>
            <person name="Gharbi K."/>
            <person name="Hall N."/>
            <person name="Watson M."/>
            <person name="Adriaenssens E.M."/>
            <person name="Foster-Nyarko E."/>
            <person name="Jarju S."/>
            <person name="Secka A."/>
            <person name="Antonio M."/>
            <person name="Oren A."/>
            <person name="Chaudhuri R.R."/>
            <person name="La Ragione R."/>
            <person name="Hildebrand F."/>
            <person name="Pallen M.J."/>
        </authorList>
    </citation>
    <scope>NUCLEOTIDE SEQUENCE</scope>
    <source>
        <strain evidence="3">CHK199-9574</strain>
    </source>
</reference>
<proteinExistence type="predicted"/>